<evidence type="ECO:0008006" key="3">
    <source>
        <dbReference type="Google" id="ProtNLM"/>
    </source>
</evidence>
<organism evidence="1 2">
    <name type="scientific">Gemmata massiliana</name>
    <dbReference type="NCBI Taxonomy" id="1210884"/>
    <lineage>
        <taxon>Bacteria</taxon>
        <taxon>Pseudomonadati</taxon>
        <taxon>Planctomycetota</taxon>
        <taxon>Planctomycetia</taxon>
        <taxon>Gemmatales</taxon>
        <taxon>Gemmataceae</taxon>
        <taxon>Gemmata</taxon>
    </lineage>
</organism>
<name>A0A6P2DIG8_9BACT</name>
<gene>
    <name evidence="1" type="ORF">SOIL9_77640</name>
</gene>
<dbReference type="GO" id="GO:0005198">
    <property type="term" value="F:structural molecule activity"/>
    <property type="evidence" value="ECO:0007669"/>
    <property type="project" value="InterPro"/>
</dbReference>
<dbReference type="Pfam" id="PF05136">
    <property type="entry name" value="Phage_portal_2"/>
    <property type="match status" value="1"/>
</dbReference>
<accession>A0A6P2DIG8</accession>
<evidence type="ECO:0000313" key="1">
    <source>
        <dbReference type="EMBL" id="VTS01693.1"/>
    </source>
</evidence>
<dbReference type="InterPro" id="IPR006429">
    <property type="entry name" value="Phage_lambda_portal"/>
</dbReference>
<proteinExistence type="predicted"/>
<keyword evidence="2" id="KW-1185">Reference proteome</keyword>
<dbReference type="RefSeq" id="WP_162672527.1">
    <property type="nucleotide sequence ID" value="NZ_LR593886.1"/>
</dbReference>
<dbReference type="Proteomes" id="UP000464178">
    <property type="component" value="Chromosome"/>
</dbReference>
<dbReference type="AlphaFoldDB" id="A0A6P2DIG8"/>
<dbReference type="EMBL" id="LR593886">
    <property type="protein sequence ID" value="VTS01693.1"/>
    <property type="molecule type" value="Genomic_DNA"/>
</dbReference>
<dbReference type="GO" id="GO:0019068">
    <property type="term" value="P:virion assembly"/>
    <property type="evidence" value="ECO:0007669"/>
    <property type="project" value="InterPro"/>
</dbReference>
<reference evidence="1 2" key="1">
    <citation type="submission" date="2019-05" db="EMBL/GenBank/DDBJ databases">
        <authorList>
            <consortium name="Science for Life Laboratories"/>
        </authorList>
    </citation>
    <scope>NUCLEOTIDE SEQUENCE [LARGE SCALE GENOMIC DNA]</scope>
    <source>
        <strain evidence="1">Soil9</strain>
    </source>
</reference>
<sequence>MSNALMRAGEPTPGKITIVDHTGRPFRAERTVARRASYDAARTDNENKKHFAPADDLAAVGQLTPEVRRVLRKRTRHEVLNNCYAAGIVRTLVTDTVGTGARLQMLTDDDALNRSVEDLWRVWAAAADWPLTSRVLCGVEIVAGECFGVFRDSKRLERLGLPVTLDVRLIEPDQVAHPAGYYPLGNTNGDDGIECDEDGDPTTYLILKRHPGDPRSLWVTGQADRVDARNVLHWLRPERPGQFRGVTMLTPALPILAQLRRFTTATLTAAEVAALLAGVLELPDGNLDPNGPEDDDTPVAMDTIPLVRGMLLTVPGGAKVTQFKPEQPTTNHDMFVATKLREIGRAIDMPFGKVAGDHSRYNYSSGRMDDGPYWHGRDIHRQGLEAKVFDPALYRWFEFAKFAIPKLIGYEGQWWKLRHRWQYDARPVTDPVKDATADELNLTNGADTLAAIAARDGVSEEELIIARKRTMDLYVKHGLPLPPWLAGAQAPVRTATDEPAPAQEGTRAVA</sequence>
<evidence type="ECO:0000313" key="2">
    <source>
        <dbReference type="Proteomes" id="UP000464178"/>
    </source>
</evidence>
<protein>
    <recommendedName>
        <fullName evidence="3">Phage portal protein</fullName>
    </recommendedName>
</protein>
<dbReference type="KEGG" id="gms:SOIL9_77640"/>